<evidence type="ECO:0000256" key="3">
    <source>
        <dbReference type="ARBA" id="ARBA00022793"/>
    </source>
</evidence>
<evidence type="ECO:0000313" key="9">
    <source>
        <dbReference type="Proteomes" id="UP001597417"/>
    </source>
</evidence>
<dbReference type="Proteomes" id="UP001597417">
    <property type="component" value="Unassembled WGS sequence"/>
</dbReference>
<dbReference type="InterPro" id="IPR015422">
    <property type="entry name" value="PyrdxlP-dep_Trfase_small"/>
</dbReference>
<evidence type="ECO:0000256" key="7">
    <source>
        <dbReference type="RuleBase" id="RU000382"/>
    </source>
</evidence>
<reference evidence="9" key="1">
    <citation type="journal article" date="2019" name="Int. J. Syst. Evol. Microbiol.">
        <title>The Global Catalogue of Microorganisms (GCM) 10K type strain sequencing project: providing services to taxonomists for standard genome sequencing and annotation.</title>
        <authorList>
            <consortium name="The Broad Institute Genomics Platform"/>
            <consortium name="The Broad Institute Genome Sequencing Center for Infectious Disease"/>
            <person name="Wu L."/>
            <person name="Ma J."/>
        </authorList>
    </citation>
    <scope>NUCLEOTIDE SEQUENCE [LARGE SCALE GENOMIC DNA]</scope>
    <source>
        <strain evidence="9">CGMCC 4.7645</strain>
    </source>
</reference>
<comment type="caution">
    <text evidence="8">The sequence shown here is derived from an EMBL/GenBank/DDBJ whole genome shotgun (WGS) entry which is preliminary data.</text>
</comment>
<dbReference type="InterPro" id="IPR010977">
    <property type="entry name" value="Aromatic_deC"/>
</dbReference>
<dbReference type="EMBL" id="JBHUKR010000011">
    <property type="protein sequence ID" value="MFD2419071.1"/>
    <property type="molecule type" value="Genomic_DNA"/>
</dbReference>
<sequence length="474" mass="51545">MSPEEFRRYGKQVVDWIADYLSTIESYPVGARTRPGEVRAALPAHPPEQGEPYEKVLEDVSRVIMPGITHWQHPSFFAFFPSNASGPAILGDLLSSGLGVQGLVWAASPASTELETVVVDWLAELLGLPARFRTDSTGGGVIQDSASSSALVALLAALHRTSGGEIRAGGITRRYTLYVSSQTHSALEKAARITGIGADNVRVVDVDPLTLAMDPGHLRSLVTEDIAAGAVPAMVCATVGTTSTTAIDPVAAIGPVCAEHGIWLHIDAAYAGVAAICPELRWINDGVAEYADSYATNPHKWLLTNFDCGVLWVADREAVTGALSIMPEFLRNQASDSGEVIDYRDWQVPLGRRFRALKLWSVIRWYGAEGLRQHLRTMVSLGDEFAALVSADPDFEVRPHHPFGLVCFRPLWTDEETMALLERLNDSGELYLSHTRVAGRVFLRMAIGAPSVTSDHIAKAWATIRRISRDMRPA</sequence>
<evidence type="ECO:0000256" key="2">
    <source>
        <dbReference type="ARBA" id="ARBA00009533"/>
    </source>
</evidence>
<dbReference type="Gene3D" id="3.40.640.10">
    <property type="entry name" value="Type I PLP-dependent aspartate aminotransferase-like (Major domain)"/>
    <property type="match status" value="1"/>
</dbReference>
<evidence type="ECO:0000256" key="1">
    <source>
        <dbReference type="ARBA" id="ARBA00001933"/>
    </source>
</evidence>
<gene>
    <name evidence="8" type="ORF">ACFSXZ_22320</name>
</gene>
<comment type="similarity">
    <text evidence="2 7">Belongs to the group II decarboxylase family.</text>
</comment>
<evidence type="ECO:0000256" key="6">
    <source>
        <dbReference type="ARBA" id="ARBA00023239"/>
    </source>
</evidence>
<evidence type="ECO:0000256" key="4">
    <source>
        <dbReference type="ARBA" id="ARBA00022898"/>
    </source>
</evidence>
<proteinExistence type="inferred from homology"/>
<keyword evidence="4 7" id="KW-0663">Pyridoxal phosphate</keyword>
<dbReference type="Pfam" id="PF00282">
    <property type="entry name" value="Pyridoxal_deC"/>
    <property type="match status" value="1"/>
</dbReference>
<evidence type="ECO:0000313" key="8">
    <source>
        <dbReference type="EMBL" id="MFD2419071.1"/>
    </source>
</evidence>
<dbReference type="PANTHER" id="PTHR11999">
    <property type="entry name" value="GROUP II PYRIDOXAL-5-PHOSPHATE DECARBOXYLASE"/>
    <property type="match status" value="1"/>
</dbReference>
<name>A0ABW5FW32_9PSEU</name>
<dbReference type="InterPro" id="IPR015424">
    <property type="entry name" value="PyrdxlP-dep_Trfase"/>
</dbReference>
<keyword evidence="5" id="KW-0045">Antibiotic biosynthesis</keyword>
<dbReference type="InterPro" id="IPR002129">
    <property type="entry name" value="PyrdxlP-dep_de-COase"/>
</dbReference>
<dbReference type="RefSeq" id="WP_378267567.1">
    <property type="nucleotide sequence ID" value="NZ_JBHUKR010000011.1"/>
</dbReference>
<organism evidence="8 9">
    <name type="scientific">Amycolatopsis pigmentata</name>
    <dbReference type="NCBI Taxonomy" id="450801"/>
    <lineage>
        <taxon>Bacteria</taxon>
        <taxon>Bacillati</taxon>
        <taxon>Actinomycetota</taxon>
        <taxon>Actinomycetes</taxon>
        <taxon>Pseudonocardiales</taxon>
        <taxon>Pseudonocardiaceae</taxon>
        <taxon>Amycolatopsis</taxon>
    </lineage>
</organism>
<dbReference type="SUPFAM" id="SSF53383">
    <property type="entry name" value="PLP-dependent transferases"/>
    <property type="match status" value="1"/>
</dbReference>
<keyword evidence="6 7" id="KW-0456">Lyase</keyword>
<evidence type="ECO:0000256" key="5">
    <source>
        <dbReference type="ARBA" id="ARBA00023194"/>
    </source>
</evidence>
<keyword evidence="3" id="KW-0210">Decarboxylase</keyword>
<keyword evidence="9" id="KW-1185">Reference proteome</keyword>
<dbReference type="InterPro" id="IPR015421">
    <property type="entry name" value="PyrdxlP-dep_Trfase_major"/>
</dbReference>
<dbReference type="Gene3D" id="1.20.1340.10">
    <property type="entry name" value="dopa decarboxylase, N-terminal domain"/>
    <property type="match status" value="1"/>
</dbReference>
<dbReference type="PRINTS" id="PR00800">
    <property type="entry name" value="YHDCRBOXLASE"/>
</dbReference>
<dbReference type="PANTHER" id="PTHR11999:SF70">
    <property type="entry name" value="MIP05841P"/>
    <property type="match status" value="1"/>
</dbReference>
<dbReference type="Gene3D" id="3.90.1150.10">
    <property type="entry name" value="Aspartate Aminotransferase, domain 1"/>
    <property type="match status" value="1"/>
</dbReference>
<accession>A0ABW5FW32</accession>
<protein>
    <submittedName>
        <fullName evidence="8">Pyridoxal-dependent decarboxylase</fullName>
    </submittedName>
</protein>
<comment type="cofactor">
    <cofactor evidence="1 7">
        <name>pyridoxal 5'-phosphate</name>
        <dbReference type="ChEBI" id="CHEBI:597326"/>
    </cofactor>
</comment>